<sequence length="131" mass="14465">MLLSAYEYHLTDVGCVNSSLVLCGNNENSFPLPHRRPLERRSYWYQGRESRTGNDVLVSLSKPKQQCSGAACSCSHTMINLFSVLTTPPQERLEGGGGNTSTTPPPPFSLPLTRALTYTQRNARQHGKLIS</sequence>
<comment type="caution">
    <text evidence="2">The sequence shown here is derived from an EMBL/GenBank/DDBJ whole genome shotgun (WGS) entry which is preliminary data.</text>
</comment>
<organism evidence="2 3">
    <name type="scientific">Batillaria attramentaria</name>
    <dbReference type="NCBI Taxonomy" id="370345"/>
    <lineage>
        <taxon>Eukaryota</taxon>
        <taxon>Metazoa</taxon>
        <taxon>Spiralia</taxon>
        <taxon>Lophotrochozoa</taxon>
        <taxon>Mollusca</taxon>
        <taxon>Gastropoda</taxon>
        <taxon>Caenogastropoda</taxon>
        <taxon>Sorbeoconcha</taxon>
        <taxon>Cerithioidea</taxon>
        <taxon>Batillariidae</taxon>
        <taxon>Batillaria</taxon>
    </lineage>
</organism>
<dbReference type="AlphaFoldDB" id="A0ABD0LDC8"/>
<dbReference type="EMBL" id="JACVVK020000062">
    <property type="protein sequence ID" value="KAK7496989.1"/>
    <property type="molecule type" value="Genomic_DNA"/>
</dbReference>
<protein>
    <submittedName>
        <fullName evidence="2">Uncharacterized protein</fullName>
    </submittedName>
</protein>
<name>A0ABD0LDC8_9CAEN</name>
<reference evidence="2 3" key="1">
    <citation type="journal article" date="2023" name="Sci. Data">
        <title>Genome assembly of the Korean intertidal mud-creeper Batillaria attramentaria.</title>
        <authorList>
            <person name="Patra A.K."/>
            <person name="Ho P.T."/>
            <person name="Jun S."/>
            <person name="Lee S.J."/>
            <person name="Kim Y."/>
            <person name="Won Y.J."/>
        </authorList>
    </citation>
    <scope>NUCLEOTIDE SEQUENCE [LARGE SCALE GENOMIC DNA]</scope>
    <source>
        <strain evidence="2">Wonlab-2016</strain>
    </source>
</reference>
<gene>
    <name evidence="2" type="ORF">BaRGS_00011725</name>
</gene>
<evidence type="ECO:0000313" key="3">
    <source>
        <dbReference type="Proteomes" id="UP001519460"/>
    </source>
</evidence>
<dbReference type="Proteomes" id="UP001519460">
    <property type="component" value="Unassembled WGS sequence"/>
</dbReference>
<keyword evidence="3" id="KW-1185">Reference proteome</keyword>
<proteinExistence type="predicted"/>
<evidence type="ECO:0000313" key="2">
    <source>
        <dbReference type="EMBL" id="KAK7496989.1"/>
    </source>
</evidence>
<feature type="region of interest" description="Disordered" evidence="1">
    <location>
        <begin position="89"/>
        <end position="110"/>
    </location>
</feature>
<evidence type="ECO:0000256" key="1">
    <source>
        <dbReference type="SAM" id="MobiDB-lite"/>
    </source>
</evidence>
<accession>A0ABD0LDC8</accession>